<dbReference type="GeneID" id="24131344"/>
<dbReference type="EMBL" id="KK583233">
    <property type="protein sequence ID" value="KDO25326.1"/>
    <property type="molecule type" value="Genomic_DNA"/>
</dbReference>
<dbReference type="KEGG" id="spar:SPRG_09152"/>
<evidence type="ECO:0000313" key="3">
    <source>
        <dbReference type="Proteomes" id="UP000030745"/>
    </source>
</evidence>
<reference evidence="2 3" key="1">
    <citation type="journal article" date="2013" name="PLoS Genet.">
        <title>Distinctive expansion of potential virulence genes in the genome of the oomycete fish pathogen Saprolegnia parasitica.</title>
        <authorList>
            <person name="Jiang R.H."/>
            <person name="de Bruijn I."/>
            <person name="Haas B.J."/>
            <person name="Belmonte R."/>
            <person name="Lobach L."/>
            <person name="Christie J."/>
            <person name="van den Ackerveken G."/>
            <person name="Bottin A."/>
            <person name="Bulone V."/>
            <person name="Diaz-Moreno S.M."/>
            <person name="Dumas B."/>
            <person name="Fan L."/>
            <person name="Gaulin E."/>
            <person name="Govers F."/>
            <person name="Grenville-Briggs L.J."/>
            <person name="Horner N.R."/>
            <person name="Levin J.Z."/>
            <person name="Mammella M."/>
            <person name="Meijer H.J."/>
            <person name="Morris P."/>
            <person name="Nusbaum C."/>
            <person name="Oome S."/>
            <person name="Phillips A.J."/>
            <person name="van Rooyen D."/>
            <person name="Rzeszutek E."/>
            <person name="Saraiva M."/>
            <person name="Secombes C.J."/>
            <person name="Seidl M.F."/>
            <person name="Snel B."/>
            <person name="Stassen J.H."/>
            <person name="Sykes S."/>
            <person name="Tripathy S."/>
            <person name="van den Berg H."/>
            <person name="Vega-Arreguin J.C."/>
            <person name="Wawra S."/>
            <person name="Young S.K."/>
            <person name="Zeng Q."/>
            <person name="Dieguez-Uribeondo J."/>
            <person name="Russ C."/>
            <person name="Tyler B.M."/>
            <person name="van West P."/>
        </authorList>
    </citation>
    <scope>NUCLEOTIDE SEQUENCE [LARGE SCALE GENOMIC DNA]</scope>
    <source>
        <strain evidence="2 3">CBS 223.65</strain>
    </source>
</reference>
<dbReference type="AlphaFoldDB" id="A0A067CFK4"/>
<feature type="region of interest" description="Disordered" evidence="1">
    <location>
        <begin position="1"/>
        <end position="29"/>
    </location>
</feature>
<proteinExistence type="predicted"/>
<dbReference type="Proteomes" id="UP000030745">
    <property type="component" value="Unassembled WGS sequence"/>
</dbReference>
<feature type="compositionally biased region" description="Polar residues" evidence="1">
    <location>
        <begin position="1"/>
        <end position="12"/>
    </location>
</feature>
<organism evidence="2 3">
    <name type="scientific">Saprolegnia parasitica (strain CBS 223.65)</name>
    <dbReference type="NCBI Taxonomy" id="695850"/>
    <lineage>
        <taxon>Eukaryota</taxon>
        <taxon>Sar</taxon>
        <taxon>Stramenopiles</taxon>
        <taxon>Oomycota</taxon>
        <taxon>Saprolegniomycetes</taxon>
        <taxon>Saprolegniales</taxon>
        <taxon>Saprolegniaceae</taxon>
        <taxon>Saprolegnia</taxon>
    </lineage>
</organism>
<protein>
    <recommendedName>
        <fullName evidence="4">PX domain-containing protein</fullName>
    </recommendedName>
</protein>
<accession>A0A067CFK4</accession>
<dbReference type="VEuPathDB" id="FungiDB:SPRG_09152"/>
<feature type="compositionally biased region" description="Low complexity" evidence="1">
    <location>
        <begin position="19"/>
        <end position="28"/>
    </location>
</feature>
<keyword evidence="3" id="KW-1185">Reference proteome</keyword>
<gene>
    <name evidence="2" type="ORF">SPRG_09152</name>
</gene>
<evidence type="ECO:0000313" key="2">
    <source>
        <dbReference type="EMBL" id="KDO25326.1"/>
    </source>
</evidence>
<dbReference type="OMA" id="SHHLVEQ"/>
<dbReference type="OrthoDB" id="10303036at2759"/>
<evidence type="ECO:0008006" key="4">
    <source>
        <dbReference type="Google" id="ProtNLM"/>
    </source>
</evidence>
<name>A0A067CFK4_SAPPC</name>
<dbReference type="RefSeq" id="XP_012203979.1">
    <property type="nucleotide sequence ID" value="XM_012348589.1"/>
</dbReference>
<sequence length="197" mass="22465">MKQLNPLSSSTPVIHRSRASSTSSLTSSPPMGWRALDHVRVEIVRANVLKNVDKSQPREASVIYVLKIYDGASHHLVEQSWAAFLELKRDLLAALDPGHACNGMCPWLYEDLVSNFDIPRRNVSFFKYLFIRLHVITRRTIRVFLEHFQELLDSLLRLLHTRGGRCKQLLDVCTVLASFLHIRPPTIAEARSRSSIP</sequence>
<evidence type="ECO:0000256" key="1">
    <source>
        <dbReference type="SAM" id="MobiDB-lite"/>
    </source>
</evidence>